<keyword evidence="3" id="KW-1185">Reference proteome</keyword>
<gene>
    <name evidence="2" type="ORF">M4V62_23630</name>
</gene>
<sequence>MSAYTTTYKVDGVHSAHCRGVVSDVLGALDGVTGVHIPADGTGRVTVTSAAEPDDARIAETVEDAGYDYAGRV</sequence>
<dbReference type="Gene3D" id="3.30.70.100">
    <property type="match status" value="1"/>
</dbReference>
<accession>A0ABY4PXY9</accession>
<dbReference type="RefSeq" id="WP_249589224.1">
    <property type="nucleotide sequence ID" value="NZ_BAAAQL010000046.1"/>
</dbReference>
<dbReference type="InterPro" id="IPR006121">
    <property type="entry name" value="HMA_dom"/>
</dbReference>
<protein>
    <submittedName>
        <fullName evidence="2">Heavy-metal-associated domain-containing protein</fullName>
    </submittedName>
</protein>
<evidence type="ECO:0000259" key="1">
    <source>
        <dbReference type="PROSITE" id="PS50846"/>
    </source>
</evidence>
<organism evidence="2 3">
    <name type="scientific">Streptomyces durmitorensis</name>
    <dbReference type="NCBI Taxonomy" id="319947"/>
    <lineage>
        <taxon>Bacteria</taxon>
        <taxon>Bacillati</taxon>
        <taxon>Actinomycetota</taxon>
        <taxon>Actinomycetes</taxon>
        <taxon>Kitasatosporales</taxon>
        <taxon>Streptomycetaceae</taxon>
        <taxon>Streptomyces</taxon>
    </lineage>
</organism>
<dbReference type="Proteomes" id="UP000829992">
    <property type="component" value="Chromosome"/>
</dbReference>
<dbReference type="Pfam" id="PF00403">
    <property type="entry name" value="HMA"/>
    <property type="match status" value="1"/>
</dbReference>
<dbReference type="CDD" id="cd00371">
    <property type="entry name" value="HMA"/>
    <property type="match status" value="1"/>
</dbReference>
<name>A0ABY4PXY9_9ACTN</name>
<dbReference type="InterPro" id="IPR036163">
    <property type="entry name" value="HMA_dom_sf"/>
</dbReference>
<dbReference type="SUPFAM" id="SSF55008">
    <property type="entry name" value="HMA, heavy metal-associated domain"/>
    <property type="match status" value="1"/>
</dbReference>
<reference evidence="2 3" key="1">
    <citation type="submission" date="2022-05" db="EMBL/GenBank/DDBJ databases">
        <authorList>
            <person name="Zhou X."/>
            <person name="Li K."/>
            <person name="Man Y."/>
        </authorList>
    </citation>
    <scope>NUCLEOTIDE SEQUENCE [LARGE SCALE GENOMIC DNA]</scope>
    <source>
        <strain evidence="2 3">MS405</strain>
    </source>
</reference>
<proteinExistence type="predicted"/>
<evidence type="ECO:0000313" key="3">
    <source>
        <dbReference type="Proteomes" id="UP000829992"/>
    </source>
</evidence>
<feature type="domain" description="HMA" evidence="1">
    <location>
        <begin position="4"/>
        <end position="70"/>
    </location>
</feature>
<dbReference type="PROSITE" id="PS50846">
    <property type="entry name" value="HMA_2"/>
    <property type="match status" value="1"/>
</dbReference>
<evidence type="ECO:0000313" key="2">
    <source>
        <dbReference type="EMBL" id="UQT57843.1"/>
    </source>
</evidence>
<dbReference type="EMBL" id="CP097289">
    <property type="protein sequence ID" value="UQT57843.1"/>
    <property type="molecule type" value="Genomic_DNA"/>
</dbReference>